<dbReference type="AlphaFoldDB" id="A0A976IDE6"/>
<gene>
    <name evidence="1" type="ORF">CCR75_006219</name>
</gene>
<sequence length="76" mass="7645">MNLMNVEAITSPSPIIAASSSTGIAIQNSKFNNSMDANGAGSSIGGMDGRDIEGGAAVVGFGSNLCSKRLLKNVNN</sequence>
<name>A0A976IDE6_BRELC</name>
<comment type="caution">
    <text evidence="1">The sequence shown here is derived from an EMBL/GenBank/DDBJ whole genome shotgun (WGS) entry which is preliminary data.</text>
</comment>
<dbReference type="GeneID" id="94349961"/>
<accession>A0A976IDE6</accession>
<keyword evidence="2" id="KW-1185">Reference proteome</keyword>
<organism evidence="1 2">
    <name type="scientific">Bremia lactucae</name>
    <name type="common">Lettuce downy mildew</name>
    <dbReference type="NCBI Taxonomy" id="4779"/>
    <lineage>
        <taxon>Eukaryota</taxon>
        <taxon>Sar</taxon>
        <taxon>Stramenopiles</taxon>
        <taxon>Oomycota</taxon>
        <taxon>Peronosporomycetes</taxon>
        <taxon>Peronosporales</taxon>
        <taxon>Peronosporaceae</taxon>
        <taxon>Bremia</taxon>
    </lineage>
</organism>
<protein>
    <submittedName>
        <fullName evidence="1">Uncharacterized protein</fullName>
    </submittedName>
</protein>
<proteinExistence type="predicted"/>
<dbReference type="Proteomes" id="UP000294530">
    <property type="component" value="Unassembled WGS sequence"/>
</dbReference>
<reference evidence="1 2" key="1">
    <citation type="journal article" date="2021" name="Genome Biol.">
        <title>AFLAP: assembly-free linkage analysis pipeline using k-mers from genome sequencing data.</title>
        <authorList>
            <person name="Fletcher K."/>
            <person name="Zhang L."/>
            <person name="Gil J."/>
            <person name="Han R."/>
            <person name="Cavanaugh K."/>
            <person name="Michelmore R."/>
        </authorList>
    </citation>
    <scope>NUCLEOTIDE SEQUENCE [LARGE SCALE GENOMIC DNA]</scope>
    <source>
        <strain evidence="1 2">SF5</strain>
    </source>
</reference>
<dbReference type="RefSeq" id="XP_067817088.1">
    <property type="nucleotide sequence ID" value="XM_067964290.1"/>
</dbReference>
<dbReference type="KEGG" id="blac:94349961"/>
<dbReference type="EMBL" id="SHOA02000014">
    <property type="protein sequence ID" value="TDH67589.1"/>
    <property type="molecule type" value="Genomic_DNA"/>
</dbReference>
<evidence type="ECO:0000313" key="2">
    <source>
        <dbReference type="Proteomes" id="UP000294530"/>
    </source>
</evidence>
<evidence type="ECO:0000313" key="1">
    <source>
        <dbReference type="EMBL" id="TDH67589.1"/>
    </source>
</evidence>